<reference evidence="1 2" key="1">
    <citation type="submission" date="2015-03" db="EMBL/GenBank/DDBJ databases">
        <title>Caedibacter varicaedens, whole genome shotgun sequence.</title>
        <authorList>
            <person name="Suzuki H."/>
            <person name="Dapper A.L."/>
            <person name="Gibson A.K."/>
            <person name="Jackson C."/>
            <person name="Lee H."/>
            <person name="Pejaver V.R."/>
            <person name="Doak T."/>
            <person name="Lynch M."/>
        </authorList>
    </citation>
    <scope>NUCLEOTIDE SEQUENCE [LARGE SCALE GENOMIC DNA]</scope>
</reference>
<gene>
    <name evidence="1" type="ORF">Cva_00837</name>
</gene>
<name>A0A0K8ME89_9PROT</name>
<dbReference type="EMBL" id="BBVC01000029">
    <property type="protein sequence ID" value="GAO98189.1"/>
    <property type="molecule type" value="Genomic_DNA"/>
</dbReference>
<organism evidence="1 2">
    <name type="scientific">Caedimonas varicaedens</name>
    <dbReference type="NCBI Taxonomy" id="1629334"/>
    <lineage>
        <taxon>Bacteria</taxon>
        <taxon>Pseudomonadati</taxon>
        <taxon>Pseudomonadota</taxon>
        <taxon>Alphaproteobacteria</taxon>
        <taxon>Holosporales</taxon>
        <taxon>Caedimonadaceae</taxon>
        <taxon>Caedimonas</taxon>
    </lineage>
</organism>
<sequence>MKMETSKKKLNPRIKFLRLKSDEFKLVTQNIKISQRLEKVREKIKQLSLQLGEE</sequence>
<dbReference type="AlphaFoldDB" id="A0A0K8ME89"/>
<accession>A0A0K8ME89</accession>
<proteinExistence type="predicted"/>
<evidence type="ECO:0000313" key="2">
    <source>
        <dbReference type="Proteomes" id="UP000036771"/>
    </source>
</evidence>
<keyword evidence="2" id="KW-1185">Reference proteome</keyword>
<comment type="caution">
    <text evidence="1">The sequence shown here is derived from an EMBL/GenBank/DDBJ whole genome shotgun (WGS) entry which is preliminary data.</text>
</comment>
<protein>
    <submittedName>
        <fullName evidence="1">Uncharacterized protein</fullName>
    </submittedName>
</protein>
<dbReference type="STRING" id="1629334.Cva_00837"/>
<dbReference type="Proteomes" id="UP000036771">
    <property type="component" value="Unassembled WGS sequence"/>
</dbReference>
<evidence type="ECO:0000313" key="1">
    <source>
        <dbReference type="EMBL" id="GAO98189.1"/>
    </source>
</evidence>